<proteinExistence type="predicted"/>
<evidence type="ECO:0000256" key="1">
    <source>
        <dbReference type="SAM" id="MobiDB-lite"/>
    </source>
</evidence>
<accession>A0A7J7D6U5</accession>
<feature type="compositionally biased region" description="Basic and acidic residues" evidence="1">
    <location>
        <begin position="117"/>
        <end position="132"/>
    </location>
</feature>
<dbReference type="EMBL" id="JAAARO010000009">
    <property type="protein sequence ID" value="KAF5742034.1"/>
    <property type="molecule type" value="Genomic_DNA"/>
</dbReference>
<dbReference type="AlphaFoldDB" id="A0A7J7D6U5"/>
<comment type="caution">
    <text evidence="2">The sequence shown here is derived from an EMBL/GenBank/DDBJ whole genome shotgun (WGS) entry which is preliminary data.</text>
</comment>
<dbReference type="InParanoid" id="A0A7J7D6U5"/>
<feature type="compositionally biased region" description="Acidic residues" evidence="1">
    <location>
        <begin position="133"/>
        <end position="176"/>
    </location>
</feature>
<reference evidence="2 3" key="1">
    <citation type="journal article" date="2020" name="Nat. Commun.">
        <title>Genome of Tripterygium wilfordii and identification of cytochrome P450 involved in triptolide biosynthesis.</title>
        <authorList>
            <person name="Tu L."/>
            <person name="Su P."/>
            <person name="Zhang Z."/>
            <person name="Gao L."/>
            <person name="Wang J."/>
            <person name="Hu T."/>
            <person name="Zhou J."/>
            <person name="Zhang Y."/>
            <person name="Zhao Y."/>
            <person name="Liu Y."/>
            <person name="Song Y."/>
            <person name="Tong Y."/>
            <person name="Lu Y."/>
            <person name="Yang J."/>
            <person name="Xu C."/>
            <person name="Jia M."/>
            <person name="Peters R.J."/>
            <person name="Huang L."/>
            <person name="Gao W."/>
        </authorList>
    </citation>
    <scope>NUCLEOTIDE SEQUENCE [LARGE SCALE GENOMIC DNA]</scope>
    <source>
        <strain evidence="3">cv. XIE 37</strain>
        <tissue evidence="2">Leaf</tissue>
    </source>
</reference>
<dbReference type="GO" id="GO:0004180">
    <property type="term" value="F:carboxypeptidase activity"/>
    <property type="evidence" value="ECO:0007669"/>
    <property type="project" value="UniProtKB-KW"/>
</dbReference>
<gene>
    <name evidence="2" type="ORF">HS088_TW09G00073</name>
</gene>
<keyword evidence="3" id="KW-1185">Reference proteome</keyword>
<feature type="region of interest" description="Disordered" evidence="1">
    <location>
        <begin position="117"/>
        <end position="225"/>
    </location>
</feature>
<feature type="compositionally biased region" description="Acidic residues" evidence="1">
    <location>
        <begin position="183"/>
        <end position="216"/>
    </location>
</feature>
<dbReference type="PANTHER" id="PTHR35711">
    <property type="entry name" value="EXPRESSED PROTEIN"/>
    <property type="match status" value="1"/>
</dbReference>
<dbReference type="PANTHER" id="PTHR35711:SF1">
    <property type="entry name" value="ECTODERMAL, ISOFORM F"/>
    <property type="match status" value="1"/>
</dbReference>
<protein>
    <submittedName>
        <fullName evidence="2">Pheromone-processing carboxypeptidase KEX1-like</fullName>
    </submittedName>
</protein>
<sequence length="225" mass="25140">MSDVTFVVRLLSACRDILSGNAFYSYFRSIIFCTCDVYVVQWSIAFLSSNILLLHLKADNFLLFNDGNNNKISHSFVSVTYASFKPLINDALFLFQAGSLLDDVRLTATDERFPVDELRKVKRPDPENKDSSDTDDDEDDEDDDNVDDQDEDDAGDEDFDGEEGGAEADPEDDPEANDGGGSSDDDDEDDDDDDGDEDDAEEDGEEDEDEDEDEEVPQPPAKKRK</sequence>
<evidence type="ECO:0000313" key="2">
    <source>
        <dbReference type="EMBL" id="KAF5742034.1"/>
    </source>
</evidence>
<dbReference type="Proteomes" id="UP000593562">
    <property type="component" value="Unassembled WGS sequence"/>
</dbReference>
<name>A0A7J7D6U5_TRIWF</name>
<evidence type="ECO:0000313" key="3">
    <source>
        <dbReference type="Proteomes" id="UP000593562"/>
    </source>
</evidence>
<keyword evidence="2" id="KW-0378">Hydrolase</keyword>
<organism evidence="2 3">
    <name type="scientific">Tripterygium wilfordii</name>
    <name type="common">Thunder God vine</name>
    <dbReference type="NCBI Taxonomy" id="458696"/>
    <lineage>
        <taxon>Eukaryota</taxon>
        <taxon>Viridiplantae</taxon>
        <taxon>Streptophyta</taxon>
        <taxon>Embryophyta</taxon>
        <taxon>Tracheophyta</taxon>
        <taxon>Spermatophyta</taxon>
        <taxon>Magnoliopsida</taxon>
        <taxon>eudicotyledons</taxon>
        <taxon>Gunneridae</taxon>
        <taxon>Pentapetalae</taxon>
        <taxon>rosids</taxon>
        <taxon>fabids</taxon>
        <taxon>Celastrales</taxon>
        <taxon>Celastraceae</taxon>
        <taxon>Tripterygium</taxon>
    </lineage>
</organism>
<keyword evidence="2" id="KW-0121">Carboxypeptidase</keyword>
<keyword evidence="2" id="KW-0645">Protease</keyword>